<reference evidence="6" key="1">
    <citation type="journal article" date="2019" name="Int. J. Syst. Evol. Microbiol.">
        <title>The Global Catalogue of Microorganisms (GCM) 10K type strain sequencing project: providing services to taxonomists for standard genome sequencing and annotation.</title>
        <authorList>
            <consortium name="The Broad Institute Genomics Platform"/>
            <consortium name="The Broad Institute Genome Sequencing Center for Infectious Disease"/>
            <person name="Wu L."/>
            <person name="Ma J."/>
        </authorList>
    </citation>
    <scope>NUCLEOTIDE SEQUENCE [LARGE SCALE GENOMIC DNA]</scope>
    <source>
        <strain evidence="6">KCTC 52438</strain>
    </source>
</reference>
<comment type="caution">
    <text evidence="5">The sequence shown here is derived from an EMBL/GenBank/DDBJ whole genome shotgun (WGS) entry which is preliminary data.</text>
</comment>
<dbReference type="InterPro" id="IPR051550">
    <property type="entry name" value="SCF-Subunits/Alg-Epimerases"/>
</dbReference>
<dbReference type="Proteomes" id="UP001595476">
    <property type="component" value="Unassembled WGS sequence"/>
</dbReference>
<organism evidence="5 6">
    <name type="scientific">Litoribrevibacter euphylliae</name>
    <dbReference type="NCBI Taxonomy" id="1834034"/>
    <lineage>
        <taxon>Bacteria</taxon>
        <taxon>Pseudomonadati</taxon>
        <taxon>Pseudomonadota</taxon>
        <taxon>Gammaproteobacteria</taxon>
        <taxon>Oceanospirillales</taxon>
        <taxon>Oceanospirillaceae</taxon>
        <taxon>Litoribrevibacter</taxon>
    </lineage>
</organism>
<dbReference type="SMART" id="SM00722">
    <property type="entry name" value="CASH"/>
    <property type="match status" value="2"/>
</dbReference>
<dbReference type="InterPro" id="IPR006626">
    <property type="entry name" value="PbH1"/>
</dbReference>
<dbReference type="Gene3D" id="2.160.20.10">
    <property type="entry name" value="Single-stranded right-handed beta-helix, Pectin lyase-like"/>
    <property type="match status" value="2"/>
</dbReference>
<dbReference type="NCBIfam" id="TIGR04247">
    <property type="entry name" value="NosD_copper_fam"/>
    <property type="match status" value="1"/>
</dbReference>
<dbReference type="RefSeq" id="WP_386721688.1">
    <property type="nucleotide sequence ID" value="NZ_JBHRSZ010000005.1"/>
</dbReference>
<dbReference type="SUPFAM" id="SSF51126">
    <property type="entry name" value="Pectin lyase-like"/>
    <property type="match status" value="1"/>
</dbReference>
<proteinExistence type="predicted"/>
<dbReference type="EMBL" id="JBHRSZ010000005">
    <property type="protein sequence ID" value="MFC3151986.1"/>
    <property type="molecule type" value="Genomic_DNA"/>
</dbReference>
<evidence type="ECO:0000313" key="5">
    <source>
        <dbReference type="EMBL" id="MFC3151986.1"/>
    </source>
</evidence>
<accession>A0ABV7HH87</accession>
<comment type="pathway">
    <text evidence="1">Protein modification; protein ubiquitination.</text>
</comment>
<dbReference type="InterPro" id="IPR011050">
    <property type="entry name" value="Pectin_lyase_fold/virulence"/>
</dbReference>
<evidence type="ECO:0000256" key="2">
    <source>
        <dbReference type="ARBA" id="ARBA00022737"/>
    </source>
</evidence>
<dbReference type="Pfam" id="PF05048">
    <property type="entry name" value="NosD"/>
    <property type="match status" value="1"/>
</dbReference>
<gene>
    <name evidence="5" type="ORF">ACFOEK_13170</name>
</gene>
<keyword evidence="6" id="KW-1185">Reference proteome</keyword>
<keyword evidence="2" id="KW-0677">Repeat</keyword>
<dbReference type="InterPro" id="IPR012334">
    <property type="entry name" value="Pectin_lyas_fold"/>
</dbReference>
<feature type="domain" description="Carbohydrate-binding/sugar hydrolysis" evidence="4">
    <location>
        <begin position="202"/>
        <end position="374"/>
    </location>
</feature>
<feature type="domain" description="Carbohydrate-binding/sugar hydrolysis" evidence="4">
    <location>
        <begin position="72"/>
        <end position="196"/>
    </location>
</feature>
<dbReference type="InterPro" id="IPR007742">
    <property type="entry name" value="NosD_dom"/>
</dbReference>
<keyword evidence="3" id="KW-0833">Ubl conjugation pathway</keyword>
<dbReference type="InterPro" id="IPR022441">
    <property type="entry name" value="Para_beta_helix_rpt-2"/>
</dbReference>
<evidence type="ECO:0000256" key="3">
    <source>
        <dbReference type="ARBA" id="ARBA00022786"/>
    </source>
</evidence>
<evidence type="ECO:0000313" key="6">
    <source>
        <dbReference type="Proteomes" id="UP001595476"/>
    </source>
</evidence>
<name>A0ABV7HH87_9GAMM</name>
<sequence length="448" mass="50410">MMGFVWVFLWMLCLPVSANLPVSVNLPVSSKEWRVTPEQDLQQVLDQAVAGDQVILGAGVYTGNFEIKTSIHLSGDQNARIDAQGQGHAVRVYAENVTITNLTIKNWGEDLTDQNSGIYSERNSNGLVIENNYLEGSGFGIWLQRGSNCKVLNNRVVGNPTLRSADRGNGIQLSGMKDSVVKGNEVSETRDGLYVINSQNNVLQENVMHDLRYGIHYMYSYSNKILNNYAYSTRAGYAMMNSRHLEIRGNVTENSEDYGFLLNYIIYSIIDGNVIKNVWTKPENKVLGRDGKALFIYNSGYNTISNNFIERAEIGIHLTAGSENVKVFGNSFIENPIQVKYVSNREQEWSQDGKGNYWSNYRGWDMDGNGYGDVAFEPNDSVDKLFWKYPEAKMLMDSPAVLLLRWVQRQFPVLKSVGVQDSYPMMTPASDPSLYKSHSNDMLIGGRQ</sequence>
<evidence type="ECO:0000259" key="4">
    <source>
        <dbReference type="SMART" id="SM00722"/>
    </source>
</evidence>
<dbReference type="InterPro" id="IPR006633">
    <property type="entry name" value="Carb-bd_sugar_hydrolysis-dom"/>
</dbReference>
<dbReference type="PANTHER" id="PTHR22990:SF15">
    <property type="entry name" value="F-BOX ONLY PROTEIN 10"/>
    <property type="match status" value="1"/>
</dbReference>
<protein>
    <submittedName>
        <fullName evidence="5">Nitrous oxide reductase family maturation protein NosD</fullName>
    </submittedName>
</protein>
<dbReference type="NCBIfam" id="TIGR03804">
    <property type="entry name" value="para_beta_helix"/>
    <property type="match status" value="3"/>
</dbReference>
<dbReference type="SMART" id="SM00710">
    <property type="entry name" value="PbH1"/>
    <property type="match status" value="8"/>
</dbReference>
<dbReference type="InterPro" id="IPR026464">
    <property type="entry name" value="NosD_copper_fam"/>
</dbReference>
<evidence type="ECO:0000256" key="1">
    <source>
        <dbReference type="ARBA" id="ARBA00004906"/>
    </source>
</evidence>
<dbReference type="PANTHER" id="PTHR22990">
    <property type="entry name" value="F-BOX ONLY PROTEIN"/>
    <property type="match status" value="1"/>
</dbReference>